<organism evidence="3 4">
    <name type="scientific">Desulfosporosinus metallidurans</name>
    <dbReference type="NCBI Taxonomy" id="1888891"/>
    <lineage>
        <taxon>Bacteria</taxon>
        <taxon>Bacillati</taxon>
        <taxon>Bacillota</taxon>
        <taxon>Clostridia</taxon>
        <taxon>Eubacteriales</taxon>
        <taxon>Desulfitobacteriaceae</taxon>
        <taxon>Desulfosporosinus</taxon>
    </lineage>
</organism>
<dbReference type="InterPro" id="IPR011010">
    <property type="entry name" value="DNA_brk_join_enz"/>
</dbReference>
<protein>
    <submittedName>
        <fullName evidence="3">Integrase</fullName>
    </submittedName>
</protein>
<keyword evidence="4" id="KW-1185">Reference proteome</keyword>
<dbReference type="SUPFAM" id="SSF56349">
    <property type="entry name" value="DNA breaking-rejoining enzymes"/>
    <property type="match status" value="1"/>
</dbReference>
<dbReference type="Gene3D" id="1.10.443.10">
    <property type="entry name" value="Intergrase catalytic core"/>
    <property type="match status" value="1"/>
</dbReference>
<dbReference type="EMBL" id="MLBF01000003">
    <property type="protein sequence ID" value="OLN33544.1"/>
    <property type="molecule type" value="Genomic_DNA"/>
</dbReference>
<sequence>MKKAGLHHIRIHDLRHGMGSILLDNGIPLTAVSGTLGQVPATTAGVYDHSLRKGKSIANLLSAN</sequence>
<reference evidence="3 4" key="1">
    <citation type="submission" date="2016-09" db="EMBL/GenBank/DDBJ databases">
        <title>Complete genome of Desulfosporosinus sp. OL.</title>
        <authorList>
            <person name="Mardanov A."/>
            <person name="Beletsky A."/>
            <person name="Panova A."/>
            <person name="Karnachuk O."/>
            <person name="Ravin N."/>
        </authorList>
    </citation>
    <scope>NUCLEOTIDE SEQUENCE [LARGE SCALE GENOMIC DNA]</scope>
    <source>
        <strain evidence="3 4">OL</strain>
    </source>
</reference>
<feature type="domain" description="Tyr recombinase" evidence="2">
    <location>
        <begin position="2"/>
        <end position="51"/>
    </location>
</feature>
<keyword evidence="1" id="KW-0233">DNA recombination</keyword>
<dbReference type="InterPro" id="IPR002104">
    <property type="entry name" value="Integrase_catalytic"/>
</dbReference>
<dbReference type="AlphaFoldDB" id="A0A1Q8R1T0"/>
<gene>
    <name evidence="3" type="ORF">DSOL_0791</name>
</gene>
<dbReference type="InterPro" id="IPR013762">
    <property type="entry name" value="Integrase-like_cat_sf"/>
</dbReference>
<dbReference type="STRING" id="1888891.DSOL_0791"/>
<dbReference type="Proteomes" id="UP000186102">
    <property type="component" value="Unassembled WGS sequence"/>
</dbReference>
<evidence type="ECO:0000256" key="1">
    <source>
        <dbReference type="ARBA" id="ARBA00023172"/>
    </source>
</evidence>
<evidence type="ECO:0000259" key="2">
    <source>
        <dbReference type="Pfam" id="PF00589"/>
    </source>
</evidence>
<name>A0A1Q8R1T0_9FIRM</name>
<dbReference type="GO" id="GO:0003677">
    <property type="term" value="F:DNA binding"/>
    <property type="evidence" value="ECO:0007669"/>
    <property type="project" value="InterPro"/>
</dbReference>
<evidence type="ECO:0000313" key="3">
    <source>
        <dbReference type="EMBL" id="OLN33544.1"/>
    </source>
</evidence>
<dbReference type="GO" id="GO:0015074">
    <property type="term" value="P:DNA integration"/>
    <property type="evidence" value="ECO:0007669"/>
    <property type="project" value="InterPro"/>
</dbReference>
<comment type="caution">
    <text evidence="3">The sequence shown here is derived from an EMBL/GenBank/DDBJ whole genome shotgun (WGS) entry which is preliminary data.</text>
</comment>
<dbReference type="Pfam" id="PF00589">
    <property type="entry name" value="Phage_integrase"/>
    <property type="match status" value="1"/>
</dbReference>
<dbReference type="RefSeq" id="WP_075363582.1">
    <property type="nucleotide sequence ID" value="NZ_MLBF01000003.1"/>
</dbReference>
<proteinExistence type="predicted"/>
<dbReference type="GO" id="GO:0006310">
    <property type="term" value="P:DNA recombination"/>
    <property type="evidence" value="ECO:0007669"/>
    <property type="project" value="UniProtKB-KW"/>
</dbReference>
<accession>A0A1Q8R1T0</accession>
<evidence type="ECO:0000313" key="4">
    <source>
        <dbReference type="Proteomes" id="UP000186102"/>
    </source>
</evidence>